<keyword evidence="4" id="KW-0472">Membrane</keyword>
<accession>A0A1C7ZAS7</accession>
<proteinExistence type="predicted"/>
<feature type="domain" description="DUF202" evidence="5">
    <location>
        <begin position="8"/>
        <end position="72"/>
    </location>
</feature>
<evidence type="ECO:0000259" key="5">
    <source>
        <dbReference type="Pfam" id="PF02656"/>
    </source>
</evidence>
<keyword evidence="3" id="KW-1133">Transmembrane helix</keyword>
<dbReference type="Pfam" id="PF02656">
    <property type="entry name" value="DUF202"/>
    <property type="match status" value="1"/>
</dbReference>
<evidence type="ECO:0000256" key="3">
    <source>
        <dbReference type="ARBA" id="ARBA00022989"/>
    </source>
</evidence>
<evidence type="ECO:0000256" key="2">
    <source>
        <dbReference type="ARBA" id="ARBA00022692"/>
    </source>
</evidence>
<dbReference type="OrthoDB" id="582337at2"/>
<reference evidence="6 7" key="1">
    <citation type="submission" date="2015-07" db="EMBL/GenBank/DDBJ databases">
        <title>Draft genome sequence of a diazotrophic, plant growth-promoting rhizobacterium of the Pseudomonas syringae complex.</title>
        <authorList>
            <person name="Patten C.L."/>
            <person name="Jeong H."/>
        </authorList>
    </citation>
    <scope>NUCLEOTIDE SEQUENCE [LARGE SCALE GENOMIC DNA]</scope>
    <source>
        <strain evidence="6 7">GR12-2</strain>
    </source>
</reference>
<keyword evidence="2" id="KW-0812">Transmembrane</keyword>
<organism evidence="6 7">
    <name type="scientific">Pseudomonas syringae</name>
    <dbReference type="NCBI Taxonomy" id="317"/>
    <lineage>
        <taxon>Bacteria</taxon>
        <taxon>Pseudomonadati</taxon>
        <taxon>Pseudomonadota</taxon>
        <taxon>Gammaproteobacteria</taxon>
        <taxon>Pseudomonadales</taxon>
        <taxon>Pseudomonadaceae</taxon>
        <taxon>Pseudomonas</taxon>
    </lineage>
</organism>
<evidence type="ECO:0000313" key="6">
    <source>
        <dbReference type="EMBL" id="OCR26146.1"/>
    </source>
</evidence>
<evidence type="ECO:0000256" key="4">
    <source>
        <dbReference type="ARBA" id="ARBA00023136"/>
    </source>
</evidence>
<dbReference type="InterPro" id="IPR003807">
    <property type="entry name" value="DUF202"/>
</dbReference>
<evidence type="ECO:0000256" key="1">
    <source>
        <dbReference type="ARBA" id="ARBA00004127"/>
    </source>
</evidence>
<comment type="subcellular location">
    <subcellularLocation>
        <location evidence="1">Endomembrane system</location>
        <topology evidence="1">Multi-pass membrane protein</topology>
    </subcellularLocation>
</comment>
<dbReference type="EMBL" id="LGSI01000020">
    <property type="protein sequence ID" value="OCR26146.1"/>
    <property type="molecule type" value="Genomic_DNA"/>
</dbReference>
<evidence type="ECO:0000313" key="7">
    <source>
        <dbReference type="Proteomes" id="UP000093104"/>
    </source>
</evidence>
<name>A0A1C7ZAS7_PSESX</name>
<dbReference type="AlphaFoldDB" id="A0A1C7ZAS7"/>
<sequence length="97" mass="10919">MSDLSDARVFFATERTLLALHRTRLSLMALGFMIERSGLLLQLLKPRVVGSSGKHFPFWIVLAFPMLRSWVAAVGHLPKGCAEITISKFHRVFLHAT</sequence>
<protein>
    <recommendedName>
        <fullName evidence="5">DUF202 domain-containing protein</fullName>
    </recommendedName>
</protein>
<gene>
    <name evidence="6" type="ORF">AFK24_06325</name>
</gene>
<dbReference type="GO" id="GO:0012505">
    <property type="term" value="C:endomembrane system"/>
    <property type="evidence" value="ECO:0007669"/>
    <property type="project" value="UniProtKB-SubCell"/>
</dbReference>
<dbReference type="Proteomes" id="UP000093104">
    <property type="component" value="Unassembled WGS sequence"/>
</dbReference>
<comment type="caution">
    <text evidence="6">The sequence shown here is derived from an EMBL/GenBank/DDBJ whole genome shotgun (WGS) entry which is preliminary data.</text>
</comment>
<dbReference type="RefSeq" id="WP_065832415.1">
    <property type="nucleotide sequence ID" value="NZ_LGSI01000020.1"/>
</dbReference>